<feature type="signal peptide" evidence="1">
    <location>
        <begin position="1"/>
        <end position="26"/>
    </location>
</feature>
<dbReference type="EMBL" id="JABWMJ010000013">
    <property type="protein sequence ID" value="NUZ08435.1"/>
    <property type="molecule type" value="Genomic_DNA"/>
</dbReference>
<proteinExistence type="predicted"/>
<dbReference type="InterPro" id="IPR054817">
    <property type="entry name" value="Glycosyl_F510_1955-like"/>
</dbReference>
<evidence type="ECO:0000313" key="2">
    <source>
        <dbReference type="EMBL" id="NUZ08435.1"/>
    </source>
</evidence>
<reference evidence="2 3" key="1">
    <citation type="submission" date="2020-06" db="EMBL/GenBank/DDBJ databases">
        <title>Schlegella sp. ID0723 isolated from air conditioner.</title>
        <authorList>
            <person name="Kim D.Y."/>
            <person name="Kim D.-U."/>
        </authorList>
    </citation>
    <scope>NUCLEOTIDE SEQUENCE [LARGE SCALE GENOMIC DNA]</scope>
    <source>
        <strain evidence="2 3">ID0723</strain>
    </source>
</reference>
<dbReference type="AlphaFoldDB" id="A0A7Y6TYT0"/>
<evidence type="ECO:0000313" key="3">
    <source>
        <dbReference type="Proteomes" id="UP000529637"/>
    </source>
</evidence>
<accession>A0A7Y6TYT0</accession>
<dbReference type="Proteomes" id="UP000529637">
    <property type="component" value="Unassembled WGS sequence"/>
</dbReference>
<comment type="caution">
    <text evidence="2">The sequence shown here is derived from an EMBL/GenBank/DDBJ whole genome shotgun (WGS) entry which is preliminary data.</text>
</comment>
<keyword evidence="3" id="KW-1185">Reference proteome</keyword>
<dbReference type="RefSeq" id="WP_176071273.1">
    <property type="nucleotide sequence ID" value="NZ_JABWMJ010000013.1"/>
</dbReference>
<dbReference type="Gene3D" id="2.130.10.10">
    <property type="entry name" value="YVTN repeat-like/Quinoprotein amine dehydrogenase"/>
    <property type="match status" value="1"/>
</dbReference>
<name>A0A7Y6TYT0_9BURK</name>
<organism evidence="2 3">
    <name type="scientific">Piscinibacter koreensis</name>
    <dbReference type="NCBI Taxonomy" id="2742824"/>
    <lineage>
        <taxon>Bacteria</taxon>
        <taxon>Pseudomonadati</taxon>
        <taxon>Pseudomonadota</taxon>
        <taxon>Betaproteobacteria</taxon>
        <taxon>Burkholderiales</taxon>
        <taxon>Sphaerotilaceae</taxon>
        <taxon>Piscinibacter</taxon>
    </lineage>
</organism>
<feature type="chain" id="PRO_5030746443" evidence="1">
    <location>
        <begin position="27"/>
        <end position="312"/>
    </location>
</feature>
<dbReference type="NCBIfam" id="NF045728">
    <property type="entry name" value="glycosyl_F510_1955"/>
    <property type="match status" value="1"/>
</dbReference>
<keyword evidence="2" id="KW-0378">Hydrolase</keyword>
<gene>
    <name evidence="2" type="ORF">HQN59_22035</name>
</gene>
<evidence type="ECO:0000256" key="1">
    <source>
        <dbReference type="SAM" id="SignalP"/>
    </source>
</evidence>
<dbReference type="GO" id="GO:0016787">
    <property type="term" value="F:hydrolase activity"/>
    <property type="evidence" value="ECO:0007669"/>
    <property type="project" value="UniProtKB-KW"/>
</dbReference>
<dbReference type="SUPFAM" id="SSF110296">
    <property type="entry name" value="Oligoxyloglucan reducing end-specific cellobiohydrolase"/>
    <property type="match status" value="1"/>
</dbReference>
<protein>
    <submittedName>
        <fullName evidence="2">Glycosyl hydrolase</fullName>
    </submittedName>
</protein>
<sequence length="312" mass="32842">MKRTWTSHATALALALGPLAWPGAGASEPVTLTHVHGLSYSADGSRLMVPSHHGLAVYAAGQWSKAPGPAHDFMGFSGTRTALYSSGHPAAGSGLKNPFGLIKSKDGGKSWLQLGLEGESDFHTMATSYGTNAVYVVNPHPNSRMSAQGIYFTLDDGRTWQRAQGRGLAGQLHGLAVHPSDPATVAAATDQGLFVSKDSGTTYRAVVSGKRVLSAAFALDGKDLWWSGFDGRPTLSVLALQQPDASSRLANLPALGEDAVSYFAQNPARPNDMAIATFRKSVFISQDGGRNWVLIADEGTTAGNPAVAQERR</sequence>
<dbReference type="InterPro" id="IPR015943">
    <property type="entry name" value="WD40/YVTN_repeat-like_dom_sf"/>
</dbReference>
<keyword evidence="1" id="KW-0732">Signal</keyword>